<sequence>MLRREYASHINGSEAQKLWLGAATWIHLPFFSVEQRRRKAFQTAVTGQRTELQCGRPSHFQLVQPMENIYFSTHVACRIPQEDPPTA</sequence>
<evidence type="ECO:0000313" key="2">
    <source>
        <dbReference type="Proteomes" id="UP000324800"/>
    </source>
</evidence>
<dbReference type="AlphaFoldDB" id="A0A5J4SAE2"/>
<accession>A0A5J4SAE2</accession>
<evidence type="ECO:0000313" key="1">
    <source>
        <dbReference type="EMBL" id="KAA6342415.1"/>
    </source>
</evidence>
<dbReference type="Proteomes" id="UP000324800">
    <property type="component" value="Unassembled WGS sequence"/>
</dbReference>
<reference evidence="1 2" key="1">
    <citation type="submission" date="2019-03" db="EMBL/GenBank/DDBJ databases">
        <title>Single cell metagenomics reveals metabolic interactions within the superorganism composed of flagellate Streblomastix strix and complex community of Bacteroidetes bacteria on its surface.</title>
        <authorList>
            <person name="Treitli S.C."/>
            <person name="Kolisko M."/>
            <person name="Husnik F."/>
            <person name="Keeling P."/>
            <person name="Hampl V."/>
        </authorList>
    </citation>
    <scope>NUCLEOTIDE SEQUENCE [LARGE SCALE GENOMIC DNA]</scope>
    <source>
        <strain evidence="1">ST1C</strain>
    </source>
</reference>
<organism evidence="1 2">
    <name type="scientific">Streblomastix strix</name>
    <dbReference type="NCBI Taxonomy" id="222440"/>
    <lineage>
        <taxon>Eukaryota</taxon>
        <taxon>Metamonada</taxon>
        <taxon>Preaxostyla</taxon>
        <taxon>Oxymonadida</taxon>
        <taxon>Streblomastigidae</taxon>
        <taxon>Streblomastix</taxon>
    </lineage>
</organism>
<protein>
    <submittedName>
        <fullName evidence="1">Uncharacterized protein</fullName>
    </submittedName>
</protein>
<proteinExistence type="predicted"/>
<name>A0A5J4SAE2_9EUKA</name>
<comment type="caution">
    <text evidence="1">The sequence shown here is derived from an EMBL/GenBank/DDBJ whole genome shotgun (WGS) entry which is preliminary data.</text>
</comment>
<gene>
    <name evidence="1" type="ORF">EZS28_052392</name>
</gene>
<dbReference type="EMBL" id="SNRW01040647">
    <property type="protein sequence ID" value="KAA6342415.1"/>
    <property type="molecule type" value="Genomic_DNA"/>
</dbReference>